<keyword evidence="4" id="KW-0443">Lipid metabolism</keyword>
<dbReference type="AlphaFoldDB" id="A0AA39CI04"/>
<gene>
    <name evidence="6" type="ORF">H2200_005865</name>
</gene>
<evidence type="ECO:0000256" key="5">
    <source>
        <dbReference type="SAM" id="SignalP"/>
    </source>
</evidence>
<keyword evidence="3" id="KW-0442">Lipid degradation</keyword>
<evidence type="ECO:0000256" key="1">
    <source>
        <dbReference type="ARBA" id="ARBA00013201"/>
    </source>
</evidence>
<keyword evidence="5" id="KW-0732">Signal</keyword>
<name>A0AA39CI04_9EURO</name>
<proteinExistence type="predicted"/>
<evidence type="ECO:0000313" key="7">
    <source>
        <dbReference type="Proteomes" id="UP001172673"/>
    </source>
</evidence>
<evidence type="ECO:0000256" key="3">
    <source>
        <dbReference type="ARBA" id="ARBA00022963"/>
    </source>
</evidence>
<dbReference type="SUPFAM" id="SSF53474">
    <property type="entry name" value="alpha/beta-Hydrolases"/>
    <property type="match status" value="1"/>
</dbReference>
<feature type="chain" id="PRO_5041391195" description="1-alkyl-2-acetylglycerophosphocholine esterase" evidence="5">
    <location>
        <begin position="17"/>
        <end position="373"/>
    </location>
</feature>
<sequence length="373" mass="40656">MARLFFLLSIPLAVLCQTIDLPPPPTSNVFITTFPITDYSRMDPLAPTKTPRRLMASLFQPANCTKTQLIPYMPPATAAFHDSNFSSLGIPNGTFEALRLQVCPSAPKKTDFPLLLFSTGAGTSRLLYNVICQWIASVGFNVVSIDHTYDALVVEFPDGAIIPMGNKTLPDDSDEILKVRVADVHFVFNALSNKTLTANAKIPQLKTKRVGMFGHSFGGATAGGVMLVEPRVVGGLNMDGSMWGPALNKTQKNPFTIIANRYHNQSDDATWAAFWPQLKGMKLQLQVNGTEHGSFVDYPILANSIGINSAVLPAIEPFIGDIEGLRMLKILRTYIGGFFQEVLESKKVKILQGPSTQFPEVTFANSSFGAEAN</sequence>
<dbReference type="PANTHER" id="PTHR10272">
    <property type="entry name" value="PLATELET-ACTIVATING FACTOR ACETYLHYDROLASE"/>
    <property type="match status" value="1"/>
</dbReference>
<accession>A0AA39CI04</accession>
<dbReference type="Proteomes" id="UP001172673">
    <property type="component" value="Unassembled WGS sequence"/>
</dbReference>
<protein>
    <recommendedName>
        <fullName evidence="1">1-alkyl-2-acetylglycerophosphocholine esterase</fullName>
        <ecNumber evidence="1">3.1.1.47</ecNumber>
    </recommendedName>
</protein>
<keyword evidence="7" id="KW-1185">Reference proteome</keyword>
<evidence type="ECO:0000313" key="6">
    <source>
        <dbReference type="EMBL" id="KAJ9609538.1"/>
    </source>
</evidence>
<organism evidence="6 7">
    <name type="scientific">Cladophialophora chaetospira</name>
    <dbReference type="NCBI Taxonomy" id="386627"/>
    <lineage>
        <taxon>Eukaryota</taxon>
        <taxon>Fungi</taxon>
        <taxon>Dikarya</taxon>
        <taxon>Ascomycota</taxon>
        <taxon>Pezizomycotina</taxon>
        <taxon>Eurotiomycetes</taxon>
        <taxon>Chaetothyriomycetidae</taxon>
        <taxon>Chaetothyriales</taxon>
        <taxon>Herpotrichiellaceae</taxon>
        <taxon>Cladophialophora</taxon>
    </lineage>
</organism>
<keyword evidence="2" id="KW-0378">Hydrolase</keyword>
<dbReference type="EC" id="3.1.1.47" evidence="1"/>
<dbReference type="GO" id="GO:0003847">
    <property type="term" value="F:1-alkyl-2-acetylglycerophosphocholine esterase activity"/>
    <property type="evidence" value="ECO:0007669"/>
    <property type="project" value="UniProtKB-EC"/>
</dbReference>
<dbReference type="Pfam" id="PF03403">
    <property type="entry name" value="PAF-AH_p_II"/>
    <property type="match status" value="2"/>
</dbReference>
<feature type="signal peptide" evidence="5">
    <location>
        <begin position="1"/>
        <end position="16"/>
    </location>
</feature>
<evidence type="ECO:0000256" key="2">
    <source>
        <dbReference type="ARBA" id="ARBA00022801"/>
    </source>
</evidence>
<dbReference type="PANTHER" id="PTHR10272:SF14">
    <property type="entry name" value="PAF ACETYLHYDROLASE FAMILY PROTEIN"/>
    <property type="match status" value="1"/>
</dbReference>
<reference evidence="6" key="1">
    <citation type="submission" date="2022-10" db="EMBL/GenBank/DDBJ databases">
        <title>Culturing micro-colonial fungi from biological soil crusts in the Mojave desert and describing Neophaeococcomyces mojavensis, and introducing the new genera and species Taxawa tesnikishii.</title>
        <authorList>
            <person name="Kurbessoian T."/>
            <person name="Stajich J.E."/>
        </authorList>
    </citation>
    <scope>NUCLEOTIDE SEQUENCE</scope>
    <source>
        <strain evidence="6">TK_41</strain>
    </source>
</reference>
<dbReference type="Gene3D" id="3.40.50.1820">
    <property type="entry name" value="alpha/beta hydrolase"/>
    <property type="match status" value="1"/>
</dbReference>
<dbReference type="InterPro" id="IPR029058">
    <property type="entry name" value="AB_hydrolase_fold"/>
</dbReference>
<dbReference type="EMBL" id="JAPDRK010000008">
    <property type="protein sequence ID" value="KAJ9609538.1"/>
    <property type="molecule type" value="Genomic_DNA"/>
</dbReference>
<evidence type="ECO:0000256" key="4">
    <source>
        <dbReference type="ARBA" id="ARBA00023098"/>
    </source>
</evidence>
<dbReference type="GO" id="GO:0016042">
    <property type="term" value="P:lipid catabolic process"/>
    <property type="evidence" value="ECO:0007669"/>
    <property type="project" value="UniProtKB-KW"/>
</dbReference>
<comment type="caution">
    <text evidence="6">The sequence shown here is derived from an EMBL/GenBank/DDBJ whole genome shotgun (WGS) entry which is preliminary data.</text>
</comment>